<dbReference type="SUPFAM" id="SSF51735">
    <property type="entry name" value="NAD(P)-binding Rossmann-fold domains"/>
    <property type="match status" value="1"/>
</dbReference>
<gene>
    <name evidence="3" type="ORF">BXYJ_LOCUS13634</name>
</gene>
<organism evidence="3 4">
    <name type="scientific">Bursaphelenchus xylophilus</name>
    <name type="common">Pinewood nematode worm</name>
    <name type="synonym">Aphelenchoides xylophilus</name>
    <dbReference type="NCBI Taxonomy" id="6326"/>
    <lineage>
        <taxon>Eukaryota</taxon>
        <taxon>Metazoa</taxon>
        <taxon>Ecdysozoa</taxon>
        <taxon>Nematoda</taxon>
        <taxon>Chromadorea</taxon>
        <taxon>Rhabditida</taxon>
        <taxon>Tylenchina</taxon>
        <taxon>Tylenchomorpha</taxon>
        <taxon>Aphelenchoidea</taxon>
        <taxon>Aphelenchoididae</taxon>
        <taxon>Bursaphelenchus</taxon>
    </lineage>
</organism>
<dbReference type="SMR" id="A0A7I8X3Z7"/>
<dbReference type="PANTHER" id="PTHR44147:SF2">
    <property type="entry name" value="DEHYDROGENASE_REDUCTASE SDR FAMILY MEMBER 1"/>
    <property type="match status" value="1"/>
</dbReference>
<feature type="chain" id="PRO_5035412533" evidence="1">
    <location>
        <begin position="19"/>
        <end position="623"/>
    </location>
</feature>
<dbReference type="Gene3D" id="3.40.50.720">
    <property type="entry name" value="NAD(P)-binding Rossmann-like Domain"/>
    <property type="match status" value="1"/>
</dbReference>
<dbReference type="SUPFAM" id="SSF51069">
    <property type="entry name" value="Carbonic anhydrase"/>
    <property type="match status" value="1"/>
</dbReference>
<dbReference type="GO" id="GO:0004089">
    <property type="term" value="F:carbonate dehydratase activity"/>
    <property type="evidence" value="ECO:0007669"/>
    <property type="project" value="InterPro"/>
</dbReference>
<dbReference type="CDD" id="cd00326">
    <property type="entry name" value="alpha_CA"/>
    <property type="match status" value="1"/>
</dbReference>
<dbReference type="InterPro" id="IPR018338">
    <property type="entry name" value="Carbonic_anhydrase_a-class_CS"/>
</dbReference>
<dbReference type="PANTHER" id="PTHR44147">
    <property type="entry name" value="DEHYDROGENASE/REDUCTASE SDR FAMILY MEMBER 1"/>
    <property type="match status" value="1"/>
</dbReference>
<proteinExistence type="predicted"/>
<dbReference type="PRINTS" id="PR00080">
    <property type="entry name" value="SDRFAMILY"/>
</dbReference>
<comment type="caution">
    <text evidence="3">The sequence shown here is derived from an EMBL/GenBank/DDBJ whole genome shotgun (WGS) entry which is preliminary data.</text>
</comment>
<dbReference type="PRINTS" id="PR00081">
    <property type="entry name" value="GDHRDH"/>
</dbReference>
<feature type="signal peptide" evidence="1">
    <location>
        <begin position="1"/>
        <end position="18"/>
    </location>
</feature>
<dbReference type="InterPro" id="IPR002347">
    <property type="entry name" value="SDR_fam"/>
</dbReference>
<dbReference type="Proteomes" id="UP000582659">
    <property type="component" value="Unassembled WGS sequence"/>
</dbReference>
<dbReference type="PROSITE" id="PS00162">
    <property type="entry name" value="ALPHA_CA_1"/>
    <property type="match status" value="1"/>
</dbReference>
<reference evidence="3" key="1">
    <citation type="submission" date="2020-09" db="EMBL/GenBank/DDBJ databases">
        <authorList>
            <person name="Kikuchi T."/>
        </authorList>
    </citation>
    <scope>NUCLEOTIDE SEQUENCE</scope>
    <source>
        <strain evidence="3">Ka4C1</strain>
    </source>
</reference>
<evidence type="ECO:0000259" key="2">
    <source>
        <dbReference type="PROSITE" id="PS51144"/>
    </source>
</evidence>
<evidence type="ECO:0000256" key="1">
    <source>
        <dbReference type="SAM" id="SignalP"/>
    </source>
</evidence>
<accession>A0A7I8X3Z7</accession>
<dbReference type="InterPro" id="IPR001148">
    <property type="entry name" value="CA_dom"/>
</dbReference>
<feature type="domain" description="Alpha-carbonic anhydrase" evidence="2">
    <location>
        <begin position="22"/>
        <end position="274"/>
    </location>
</feature>
<dbReference type="OrthoDB" id="429145at2759"/>
<dbReference type="Gene3D" id="3.10.200.10">
    <property type="entry name" value="Alpha carbonic anhydrase"/>
    <property type="match status" value="1"/>
</dbReference>
<keyword evidence="4" id="KW-1185">Reference proteome</keyword>
<dbReference type="AlphaFoldDB" id="A0A7I8X3Z7"/>
<evidence type="ECO:0000313" key="4">
    <source>
        <dbReference type="Proteomes" id="UP000659654"/>
    </source>
</evidence>
<dbReference type="InterPro" id="IPR036291">
    <property type="entry name" value="NAD(P)-bd_dom_sf"/>
</dbReference>
<name>A0A7I8X3Z7_BURXY</name>
<dbReference type="PROSITE" id="PS51144">
    <property type="entry name" value="ALPHA_CA_2"/>
    <property type="match status" value="1"/>
</dbReference>
<dbReference type="Proteomes" id="UP000659654">
    <property type="component" value="Unassembled WGS sequence"/>
</dbReference>
<dbReference type="Pfam" id="PF00106">
    <property type="entry name" value="adh_short"/>
    <property type="match status" value="1"/>
</dbReference>
<dbReference type="InterPro" id="IPR036398">
    <property type="entry name" value="CA_dom_sf"/>
</dbReference>
<keyword evidence="1" id="KW-0732">Signal</keyword>
<sequence>MTILRFFAVSALLAVSAALGNMDWGYERHNGPDSWTETCASGRRQSPIDIHAANVDYSLITKMHFANYIKTGNVSIKNNGHSVMISGFADWGENQPYIYGGDLETKYQLIQIHFHWGPTNDVGSEHSIGTLHYPIEVHLVHQKDGTKDLTVLPGDGLAVLAVFGYVAQESIHFNTIEPILNNIVAHGSEQAYDKYQPKEFLPVNAENFYRYDGSLTTPSCGEQVVWTIFAEPLPITQKQLTLFRKIQSSHGTTFDIGNFRHAQPLNGRRIKYRGGSDRHQICGHNSANKAAGGLTDWLQNADKILPYVLSHGPRPERRRMSLSGKVALVTGASRGIGKGIAIELGKAGATVYVTGRQPEKSDKAPNQSTLEEVAKEITAVGGKGKHVYVDHSDAESVKKLFELIAKENNGQLDILVNNAYSAVNFILGNTGKKFWEIEADPAYAYDVINDVGLRNHYICLVHAARLMVPRKTGLIVNIGSLGGISYFLNVAYGIGKGGIDRLSSDAAIELAGTGVTVVSLWPGAVKTELIQTNVLKEDNGSAVYKYFNEGESIYYPGKCIVKIATLPDLNKHSGEIFTTTYIAKEYQLKDVDGRLPADPNVLQATSFIDQMNAVRTRVLKGKQ</sequence>
<dbReference type="EMBL" id="CAJFDI010000006">
    <property type="protein sequence ID" value="CAD5233543.1"/>
    <property type="molecule type" value="Genomic_DNA"/>
</dbReference>
<dbReference type="SMART" id="SM01057">
    <property type="entry name" value="Carb_anhydrase"/>
    <property type="match status" value="1"/>
</dbReference>
<dbReference type="GO" id="GO:0008270">
    <property type="term" value="F:zinc ion binding"/>
    <property type="evidence" value="ECO:0007669"/>
    <property type="project" value="InterPro"/>
</dbReference>
<dbReference type="Pfam" id="PF00194">
    <property type="entry name" value="Carb_anhydrase"/>
    <property type="match status" value="1"/>
</dbReference>
<evidence type="ECO:0000313" key="3">
    <source>
        <dbReference type="EMBL" id="CAD5233543.1"/>
    </source>
</evidence>
<dbReference type="EMBL" id="CAJFCV020000006">
    <property type="protein sequence ID" value="CAG9128790.1"/>
    <property type="molecule type" value="Genomic_DNA"/>
</dbReference>
<protein>
    <submittedName>
        <fullName evidence="3">(pine wood nematode) hypothetical protein</fullName>
    </submittedName>
</protein>